<dbReference type="Pfam" id="PF22649">
    <property type="entry name" value="Cgl0159"/>
    <property type="match status" value="1"/>
</dbReference>
<reference evidence="2 3" key="1">
    <citation type="submission" date="2017-03" db="EMBL/GenBank/DDBJ databases">
        <title>Draft genome sequence of Streptomyces scabrisporus NF3, endophyte isolated from Amphipterygium adstringens.</title>
        <authorList>
            <person name="Vazquez M."/>
            <person name="Ceapa C.D."/>
            <person name="Rodriguez Luna D."/>
            <person name="Sanchez Esquivel S."/>
        </authorList>
    </citation>
    <scope>NUCLEOTIDE SEQUENCE [LARGE SCALE GENOMIC DNA]</scope>
    <source>
        <strain evidence="2 3">NF3</strain>
    </source>
</reference>
<protein>
    <submittedName>
        <fullName evidence="2">Aldolase</fullName>
    </submittedName>
</protein>
<dbReference type="STRING" id="159449.B4N89_39705"/>
<organism evidence="2 3">
    <name type="scientific">Embleya scabrispora</name>
    <dbReference type="NCBI Taxonomy" id="159449"/>
    <lineage>
        <taxon>Bacteria</taxon>
        <taxon>Bacillati</taxon>
        <taxon>Actinomycetota</taxon>
        <taxon>Actinomycetes</taxon>
        <taxon>Kitasatosporales</taxon>
        <taxon>Streptomycetaceae</taxon>
        <taxon>Embleya</taxon>
    </lineage>
</organism>
<feature type="domain" description="Cgl0159-like" evidence="1">
    <location>
        <begin position="40"/>
        <end position="290"/>
    </location>
</feature>
<evidence type="ECO:0000259" key="1">
    <source>
        <dbReference type="Pfam" id="PF22649"/>
    </source>
</evidence>
<sequence>MISDHDWNTLLATRAHRPDAVLAAYDERRRRPNLLSPHGTLFLVAADHPGRGSLGVGGDALAMADRRDLLDRLVTALEHPDVDGVLGTPDVIEELLLLGVLEDKVVIGSMNRGGLAGASWEIDDRFTGYDAEAIDRYRLDGGKMLLRIVDADAGTIPTLEGCARAVSELAGRGIRAMIEPLPYRRDTSGRLVLDRSTEANVRAVTVASALGTTSAYTWLKLPATDEPDKVAGATTLPTVVLGGVPSADPRADLSSWGRALAQPAVRGLVVGRALLYPADGDVRGAVDAAARVLRAANPRAAEVIV</sequence>
<evidence type="ECO:0000313" key="3">
    <source>
        <dbReference type="Proteomes" id="UP000190037"/>
    </source>
</evidence>
<dbReference type="OrthoDB" id="3726202at2"/>
<accession>A0A1T3NNR6</accession>
<dbReference type="EMBL" id="MWQN01000003">
    <property type="protein sequence ID" value="OPC78300.1"/>
    <property type="molecule type" value="Genomic_DNA"/>
</dbReference>
<dbReference type="InterPro" id="IPR054574">
    <property type="entry name" value="Cgl0159_dom"/>
</dbReference>
<dbReference type="AlphaFoldDB" id="A0A1T3NNR6"/>
<dbReference type="RefSeq" id="WP_078981392.1">
    <property type="nucleotide sequence ID" value="NZ_MWQN01000003.1"/>
</dbReference>
<dbReference type="SUPFAM" id="SSF51569">
    <property type="entry name" value="Aldolase"/>
    <property type="match status" value="1"/>
</dbReference>
<keyword evidence="3" id="KW-1185">Reference proteome</keyword>
<name>A0A1T3NNR6_9ACTN</name>
<dbReference type="InterPro" id="IPR013785">
    <property type="entry name" value="Aldolase_TIM"/>
</dbReference>
<dbReference type="Proteomes" id="UP000190037">
    <property type="component" value="Unassembled WGS sequence"/>
</dbReference>
<comment type="caution">
    <text evidence="2">The sequence shown here is derived from an EMBL/GenBank/DDBJ whole genome shotgun (WGS) entry which is preliminary data.</text>
</comment>
<dbReference type="eggNOG" id="COG1830">
    <property type="taxonomic scope" value="Bacteria"/>
</dbReference>
<proteinExistence type="predicted"/>
<gene>
    <name evidence="2" type="ORF">B4N89_39705</name>
</gene>
<dbReference type="Gene3D" id="3.20.20.70">
    <property type="entry name" value="Aldolase class I"/>
    <property type="match status" value="1"/>
</dbReference>
<evidence type="ECO:0000313" key="2">
    <source>
        <dbReference type="EMBL" id="OPC78300.1"/>
    </source>
</evidence>